<keyword evidence="2" id="KW-1185">Reference proteome</keyword>
<evidence type="ECO:0000313" key="2">
    <source>
        <dbReference type="Proteomes" id="UP000789739"/>
    </source>
</evidence>
<comment type="caution">
    <text evidence="1">The sequence shown here is derived from an EMBL/GenBank/DDBJ whole genome shotgun (WGS) entry which is preliminary data.</text>
</comment>
<accession>A0A9N9EDE4</accession>
<dbReference type="Proteomes" id="UP000789739">
    <property type="component" value="Unassembled WGS sequence"/>
</dbReference>
<gene>
    <name evidence="1" type="ORF">PBRASI_LOCUS11355</name>
</gene>
<feature type="non-terminal residue" evidence="1">
    <location>
        <position position="1"/>
    </location>
</feature>
<sequence>GNVRTIERKSLPLRPRLDNQQIQQKLLKEDNIRLDEHGQTVQPVWFLPKMVSVARTMIHQMQI</sequence>
<organism evidence="1 2">
    <name type="scientific">Paraglomus brasilianum</name>
    <dbReference type="NCBI Taxonomy" id="144538"/>
    <lineage>
        <taxon>Eukaryota</taxon>
        <taxon>Fungi</taxon>
        <taxon>Fungi incertae sedis</taxon>
        <taxon>Mucoromycota</taxon>
        <taxon>Glomeromycotina</taxon>
        <taxon>Glomeromycetes</taxon>
        <taxon>Paraglomerales</taxon>
        <taxon>Paraglomeraceae</taxon>
        <taxon>Paraglomus</taxon>
    </lineage>
</organism>
<reference evidence="1" key="1">
    <citation type="submission" date="2021-06" db="EMBL/GenBank/DDBJ databases">
        <authorList>
            <person name="Kallberg Y."/>
            <person name="Tangrot J."/>
            <person name="Rosling A."/>
        </authorList>
    </citation>
    <scope>NUCLEOTIDE SEQUENCE</scope>
    <source>
        <strain evidence="1">BR232B</strain>
    </source>
</reference>
<proteinExistence type="predicted"/>
<dbReference type="AlphaFoldDB" id="A0A9N9EDE4"/>
<dbReference type="EMBL" id="CAJVPI010005120">
    <property type="protein sequence ID" value="CAG8672018.1"/>
    <property type="molecule type" value="Genomic_DNA"/>
</dbReference>
<protein>
    <submittedName>
        <fullName evidence="1">115_t:CDS:1</fullName>
    </submittedName>
</protein>
<name>A0A9N9EDE4_9GLOM</name>
<evidence type="ECO:0000313" key="1">
    <source>
        <dbReference type="EMBL" id="CAG8672018.1"/>
    </source>
</evidence>